<reference evidence="1 2" key="1">
    <citation type="submission" date="2017-10" db="EMBL/GenBank/DDBJ databases">
        <title>Comparative genomics in systemic dimorphic fungi from Ajellomycetaceae.</title>
        <authorList>
            <person name="Munoz J.F."/>
            <person name="Mcewen J.G."/>
            <person name="Clay O.K."/>
            <person name="Cuomo C.A."/>
        </authorList>
    </citation>
    <scope>NUCLEOTIDE SEQUENCE [LARGE SCALE GENOMIC DNA]</scope>
    <source>
        <strain evidence="1 2">UAMH7299</strain>
    </source>
</reference>
<evidence type="ECO:0000313" key="2">
    <source>
        <dbReference type="Proteomes" id="UP000224634"/>
    </source>
</evidence>
<dbReference type="EMBL" id="PDNA01000045">
    <property type="protein sequence ID" value="PGH19697.1"/>
    <property type="molecule type" value="Genomic_DNA"/>
</dbReference>
<sequence length="338" mass="39432">MKRTEVYQSISNSHPLSSYTLSKTEKGHVEELSATLNEALACTRCCIPITRAMLHADLESGIYSPHRDPAFRLPIDDTGPIPPFAMALKTQKPGYFTFARQTQINAFEATVAEETEQQGSSHELGLYAVHRHIYEHRLVRRSMVHLCRGAVDLESLRQWCWHVAPLKEEEWDAWEGGEGSDDDEFEYMYGCRSATDYDDPSDDERENNDDALVKAESTERRHEHGDISGIMSWPECFPITSREVLAWYAGWKEREMALERSRIRWRKIMQERDLQRRQWAMRRFGSGRYNDEYDDEEERRVKAELRELSAQGILNWRSADWGWEMGFVGVGVVFWLVR</sequence>
<dbReference type="AlphaFoldDB" id="A0A2B7YGG6"/>
<proteinExistence type="predicted"/>
<gene>
    <name evidence="1" type="ORF">AJ80_03852</name>
</gene>
<keyword evidence="2" id="KW-1185">Reference proteome</keyword>
<evidence type="ECO:0000313" key="1">
    <source>
        <dbReference type="EMBL" id="PGH19697.1"/>
    </source>
</evidence>
<dbReference type="OrthoDB" id="4226302at2759"/>
<protein>
    <submittedName>
        <fullName evidence="1">Uncharacterized protein</fullName>
    </submittedName>
</protein>
<dbReference type="Proteomes" id="UP000224634">
    <property type="component" value="Unassembled WGS sequence"/>
</dbReference>
<accession>A0A2B7YGG6</accession>
<name>A0A2B7YGG6_POLH7</name>
<organism evidence="1 2">
    <name type="scientific">Polytolypa hystricis (strain UAMH7299)</name>
    <dbReference type="NCBI Taxonomy" id="1447883"/>
    <lineage>
        <taxon>Eukaryota</taxon>
        <taxon>Fungi</taxon>
        <taxon>Dikarya</taxon>
        <taxon>Ascomycota</taxon>
        <taxon>Pezizomycotina</taxon>
        <taxon>Eurotiomycetes</taxon>
        <taxon>Eurotiomycetidae</taxon>
        <taxon>Onygenales</taxon>
        <taxon>Onygenales incertae sedis</taxon>
        <taxon>Polytolypa</taxon>
    </lineage>
</organism>
<comment type="caution">
    <text evidence="1">The sequence shown here is derived from an EMBL/GenBank/DDBJ whole genome shotgun (WGS) entry which is preliminary data.</text>
</comment>